<dbReference type="SUPFAM" id="SSF51445">
    <property type="entry name" value="(Trans)glycosidases"/>
    <property type="match status" value="1"/>
</dbReference>
<keyword evidence="1" id="KW-0732">Signal</keyword>
<dbReference type="AlphaFoldDB" id="A0A7X0AXT9"/>
<dbReference type="InterPro" id="IPR017853">
    <property type="entry name" value="GH"/>
</dbReference>
<dbReference type="RefSeq" id="WP_184799629.1">
    <property type="nucleotide sequence ID" value="NZ_JACIIZ010000004.1"/>
</dbReference>
<evidence type="ECO:0000313" key="3">
    <source>
        <dbReference type="Proteomes" id="UP000539175"/>
    </source>
</evidence>
<evidence type="ECO:0000313" key="2">
    <source>
        <dbReference type="EMBL" id="MBB6251291.1"/>
    </source>
</evidence>
<evidence type="ECO:0000256" key="1">
    <source>
        <dbReference type="SAM" id="SignalP"/>
    </source>
</evidence>
<comment type="caution">
    <text evidence="2">The sequence shown here is derived from an EMBL/GenBank/DDBJ whole genome shotgun (WGS) entry which is preliminary data.</text>
</comment>
<reference evidence="2 3" key="1">
    <citation type="submission" date="2020-08" db="EMBL/GenBank/DDBJ databases">
        <title>Genomic Encyclopedia of Type Strains, Phase IV (KMG-IV): sequencing the most valuable type-strain genomes for metagenomic binning, comparative biology and taxonomic classification.</title>
        <authorList>
            <person name="Goeker M."/>
        </authorList>
    </citation>
    <scope>NUCLEOTIDE SEQUENCE [LARGE SCALE GENOMIC DNA]</scope>
    <source>
        <strain evidence="2 3">DSM 22198</strain>
    </source>
</reference>
<proteinExistence type="predicted"/>
<sequence>MARRTITGLAIVGLVCGASLAVCRPARAGLPAIMVATDADNHARFVTTAGQSFIPQGVNWVVVSPGTPATQKNISFNPDYYLSHRSVIHESLTEIARSGFNFVRIRLDADGISGPAGTVELNRAYMANVIDFIRAAADSGLYVEPTGQWLPANYYMLVSRDGFPDPDRANTSGVNALLLSQGLIHAYGRYMADVLDAIRAADPGLLSAVFCVDLWNELAFESTDLPFSREAGRYTAEDGSLVELSDAASRQRLADTAARRWIDGVVTLAKQAAPGVLFTVSVFAPSDVFRSGYLGVFQRDAQWGDPRQPLRLSAVQDSKADFLEIHLYPHAAGATLDDQLASLEYLPARDSKPVLLAETGAFKSEIKEIGQVDGTLRGILRQSCALRFAGWAFWTWDTDGQTDLWNLRESDGYLQKRLSPRGFDWCGA</sequence>
<protein>
    <recommendedName>
        <fullName evidence="4">Glycoside hydrolase family 5 domain-containing protein</fullName>
    </recommendedName>
</protein>
<dbReference type="EMBL" id="JACIIZ010000004">
    <property type="protein sequence ID" value="MBB6251291.1"/>
    <property type="molecule type" value="Genomic_DNA"/>
</dbReference>
<gene>
    <name evidence="2" type="ORF">FHS74_001836</name>
</gene>
<accession>A0A7X0AXT9</accession>
<feature type="signal peptide" evidence="1">
    <location>
        <begin position="1"/>
        <end position="28"/>
    </location>
</feature>
<evidence type="ECO:0008006" key="4">
    <source>
        <dbReference type="Google" id="ProtNLM"/>
    </source>
</evidence>
<name>A0A7X0AXT9_9PROT</name>
<dbReference type="Gene3D" id="3.20.20.80">
    <property type="entry name" value="Glycosidases"/>
    <property type="match status" value="1"/>
</dbReference>
<dbReference type="Proteomes" id="UP000539175">
    <property type="component" value="Unassembled WGS sequence"/>
</dbReference>
<feature type="chain" id="PRO_5031050505" description="Glycoside hydrolase family 5 domain-containing protein" evidence="1">
    <location>
        <begin position="29"/>
        <end position="428"/>
    </location>
</feature>
<organism evidence="2 3">
    <name type="scientific">Nitrospirillum iridis</name>
    <dbReference type="NCBI Taxonomy" id="765888"/>
    <lineage>
        <taxon>Bacteria</taxon>
        <taxon>Pseudomonadati</taxon>
        <taxon>Pseudomonadota</taxon>
        <taxon>Alphaproteobacteria</taxon>
        <taxon>Rhodospirillales</taxon>
        <taxon>Azospirillaceae</taxon>
        <taxon>Nitrospirillum</taxon>
    </lineage>
</organism>
<keyword evidence="3" id="KW-1185">Reference proteome</keyword>